<evidence type="ECO:0000313" key="1">
    <source>
        <dbReference type="EMBL" id="MFC6868852.1"/>
    </source>
</evidence>
<gene>
    <name evidence="1" type="ORF">ACFQGD_17050</name>
</gene>
<dbReference type="EMBL" id="JBHSXX010000001">
    <property type="protein sequence ID" value="MFC6868852.1"/>
    <property type="molecule type" value="Genomic_DNA"/>
</dbReference>
<dbReference type="Proteomes" id="UP001596337">
    <property type="component" value="Unassembled WGS sequence"/>
</dbReference>
<organism evidence="1 2">
    <name type="scientific">Haloechinothrix salitolerans</name>
    <dbReference type="NCBI Taxonomy" id="926830"/>
    <lineage>
        <taxon>Bacteria</taxon>
        <taxon>Bacillati</taxon>
        <taxon>Actinomycetota</taxon>
        <taxon>Actinomycetes</taxon>
        <taxon>Pseudonocardiales</taxon>
        <taxon>Pseudonocardiaceae</taxon>
        <taxon>Haloechinothrix</taxon>
    </lineage>
</organism>
<reference evidence="2" key="1">
    <citation type="journal article" date="2019" name="Int. J. Syst. Evol. Microbiol.">
        <title>The Global Catalogue of Microorganisms (GCM) 10K type strain sequencing project: providing services to taxonomists for standard genome sequencing and annotation.</title>
        <authorList>
            <consortium name="The Broad Institute Genomics Platform"/>
            <consortium name="The Broad Institute Genome Sequencing Center for Infectious Disease"/>
            <person name="Wu L."/>
            <person name="Ma J."/>
        </authorList>
    </citation>
    <scope>NUCLEOTIDE SEQUENCE [LARGE SCALE GENOMIC DNA]</scope>
    <source>
        <strain evidence="2">KCTC 32255</strain>
    </source>
</reference>
<proteinExistence type="predicted"/>
<evidence type="ECO:0000313" key="2">
    <source>
        <dbReference type="Proteomes" id="UP001596337"/>
    </source>
</evidence>
<comment type="caution">
    <text evidence="1">The sequence shown here is derived from an EMBL/GenBank/DDBJ whole genome shotgun (WGS) entry which is preliminary data.</text>
</comment>
<dbReference type="RefSeq" id="WP_345396877.1">
    <property type="nucleotide sequence ID" value="NZ_BAABLA010000026.1"/>
</dbReference>
<name>A0ABW2C2A7_9PSEU</name>
<keyword evidence="2" id="KW-1185">Reference proteome</keyword>
<accession>A0ABW2C2A7</accession>
<sequence length="62" mass="6897">MTPETDPARMSRSELVREAHELGMSHLEHLHIEELIEAVTESREGIGAGLVSEPTRSGMRTQ</sequence>
<protein>
    <recommendedName>
        <fullName evidence="3">Rho termination factor, N-terminal domain</fullName>
    </recommendedName>
</protein>
<evidence type="ECO:0008006" key="3">
    <source>
        <dbReference type="Google" id="ProtNLM"/>
    </source>
</evidence>